<protein>
    <submittedName>
        <fullName evidence="3">Uncharacterized protein</fullName>
    </submittedName>
</protein>
<evidence type="ECO:0000256" key="1">
    <source>
        <dbReference type="SAM" id="MobiDB-lite"/>
    </source>
</evidence>
<organism evidence="3 4">
    <name type="scientific">Kribbella speibonae</name>
    <dbReference type="NCBI Taxonomy" id="1572660"/>
    <lineage>
        <taxon>Bacteria</taxon>
        <taxon>Bacillati</taxon>
        <taxon>Actinomycetota</taxon>
        <taxon>Actinomycetes</taxon>
        <taxon>Propionibacteriales</taxon>
        <taxon>Kribbellaceae</taxon>
        <taxon>Kribbella</taxon>
    </lineage>
</organism>
<keyword evidence="2" id="KW-0812">Transmembrane</keyword>
<keyword evidence="2" id="KW-0472">Membrane</keyword>
<name>A0A4R0IP84_9ACTN</name>
<evidence type="ECO:0000313" key="4">
    <source>
        <dbReference type="Proteomes" id="UP000294225"/>
    </source>
</evidence>
<dbReference type="RefSeq" id="WP_131497632.1">
    <property type="nucleotide sequence ID" value="NZ_SJKC01000003.1"/>
</dbReference>
<evidence type="ECO:0000313" key="3">
    <source>
        <dbReference type="EMBL" id="TCC35523.1"/>
    </source>
</evidence>
<feature type="transmembrane region" description="Helical" evidence="2">
    <location>
        <begin position="38"/>
        <end position="57"/>
    </location>
</feature>
<feature type="transmembrane region" description="Helical" evidence="2">
    <location>
        <begin position="77"/>
        <end position="108"/>
    </location>
</feature>
<comment type="caution">
    <text evidence="3">The sequence shown here is derived from an EMBL/GenBank/DDBJ whole genome shotgun (WGS) entry which is preliminary data.</text>
</comment>
<evidence type="ECO:0000256" key="2">
    <source>
        <dbReference type="SAM" id="Phobius"/>
    </source>
</evidence>
<reference evidence="3 4" key="1">
    <citation type="submission" date="2019-02" db="EMBL/GenBank/DDBJ databases">
        <title>Kribbella capetownensis sp. nov. and Kribbella speibonae sp. nov., isolated from soil.</title>
        <authorList>
            <person name="Curtis S.M."/>
            <person name="Norton I."/>
            <person name="Everest G.J."/>
            <person name="Meyers P.R."/>
        </authorList>
    </citation>
    <scope>NUCLEOTIDE SEQUENCE [LARGE SCALE GENOMIC DNA]</scope>
    <source>
        <strain evidence="3 4">YM55</strain>
    </source>
</reference>
<keyword evidence="2" id="KW-1133">Transmembrane helix</keyword>
<feature type="transmembrane region" description="Helical" evidence="2">
    <location>
        <begin position="6"/>
        <end position="26"/>
    </location>
</feature>
<dbReference type="Proteomes" id="UP000294225">
    <property type="component" value="Unassembled WGS sequence"/>
</dbReference>
<accession>A0A4R0IP84</accession>
<gene>
    <name evidence="3" type="ORF">E0H92_22520</name>
</gene>
<proteinExistence type="predicted"/>
<dbReference type="EMBL" id="SJKC01000003">
    <property type="protein sequence ID" value="TCC35523.1"/>
    <property type="molecule type" value="Genomic_DNA"/>
</dbReference>
<feature type="region of interest" description="Disordered" evidence="1">
    <location>
        <begin position="123"/>
        <end position="143"/>
    </location>
</feature>
<dbReference type="AlphaFoldDB" id="A0A4R0IP84"/>
<sequence length="143" mass="15648">MPKLKLGAAFYGLIAVGAVVAAVLILRGDSRYAGADRWYLIARATLLLLIGVMFAVGAVTRRGLMSDEGPRICRQGWVVLVVLVCAEFVVYAVGGEWGTFPSIVTVLIPPMVKRLQEKYYEGRDEAERELTPEVPDEVRPPTA</sequence>